<protein>
    <recommendedName>
        <fullName evidence="3">BON domain-containing protein</fullName>
    </recommendedName>
</protein>
<dbReference type="InterPro" id="IPR051686">
    <property type="entry name" value="Lipoprotein_DolP"/>
</dbReference>
<proteinExistence type="predicted"/>
<organism evidence="4 5">
    <name type="scientific">Vibrio rumoiensis 1S-45</name>
    <dbReference type="NCBI Taxonomy" id="1188252"/>
    <lineage>
        <taxon>Bacteria</taxon>
        <taxon>Pseudomonadati</taxon>
        <taxon>Pseudomonadota</taxon>
        <taxon>Gammaproteobacteria</taxon>
        <taxon>Vibrionales</taxon>
        <taxon>Vibrionaceae</taxon>
        <taxon>Vibrio</taxon>
    </lineage>
</organism>
<dbReference type="PROSITE" id="PS51257">
    <property type="entry name" value="PROKAR_LIPOPROTEIN"/>
    <property type="match status" value="1"/>
</dbReference>
<dbReference type="AlphaFoldDB" id="A0A1E5E1I2"/>
<feature type="chain" id="PRO_5009174582" description="BON domain-containing protein" evidence="2">
    <location>
        <begin position="22"/>
        <end position="186"/>
    </location>
</feature>
<reference evidence="4 5" key="1">
    <citation type="journal article" date="2012" name="Science">
        <title>Ecological populations of bacteria act as socially cohesive units of antibiotic production and resistance.</title>
        <authorList>
            <person name="Cordero O.X."/>
            <person name="Wildschutte H."/>
            <person name="Kirkup B."/>
            <person name="Proehl S."/>
            <person name="Ngo L."/>
            <person name="Hussain F."/>
            <person name="Le Roux F."/>
            <person name="Mincer T."/>
            <person name="Polz M.F."/>
        </authorList>
    </citation>
    <scope>NUCLEOTIDE SEQUENCE [LARGE SCALE GENOMIC DNA]</scope>
    <source>
        <strain evidence="4 5">1S-45</strain>
    </source>
</reference>
<dbReference type="Gene3D" id="3.30.1340.30">
    <property type="match status" value="1"/>
</dbReference>
<evidence type="ECO:0000259" key="3">
    <source>
        <dbReference type="PROSITE" id="PS50914"/>
    </source>
</evidence>
<dbReference type="STRING" id="1188252.A1QC_01685"/>
<dbReference type="Proteomes" id="UP000094070">
    <property type="component" value="Unassembled WGS sequence"/>
</dbReference>
<evidence type="ECO:0000313" key="5">
    <source>
        <dbReference type="Proteomes" id="UP000094070"/>
    </source>
</evidence>
<dbReference type="Pfam" id="PF04972">
    <property type="entry name" value="BON"/>
    <property type="match status" value="2"/>
</dbReference>
<dbReference type="eggNOG" id="COG2823">
    <property type="taxonomic scope" value="Bacteria"/>
</dbReference>
<dbReference type="PROSITE" id="PS50914">
    <property type="entry name" value="BON"/>
    <property type="match status" value="2"/>
</dbReference>
<dbReference type="InterPro" id="IPR007055">
    <property type="entry name" value="BON_dom"/>
</dbReference>
<evidence type="ECO:0000256" key="2">
    <source>
        <dbReference type="SAM" id="SignalP"/>
    </source>
</evidence>
<sequence length="186" mass="20417">MISAKHYLVIGLLSLSGCANYFQENQSTSTTPDVRSGSQIWQEHQITSEVAALNNSPQFKGKMRVSATEDHSRVVLMGQAINDDTRLAAADYVAQLSGVKKVFNQIRVKPILSFNAISYDSWLTTKVKAELLTEHRLDGLSIKVVTEDKEVFLSGLVSAENAELASQVASRVSGVKHVVKAFTYTK</sequence>
<dbReference type="InterPro" id="IPR014004">
    <property type="entry name" value="Transpt-assoc_nodulatn_dom_bac"/>
</dbReference>
<keyword evidence="5" id="KW-1185">Reference proteome</keyword>
<name>A0A1E5E1I2_9VIBR</name>
<feature type="domain" description="BON" evidence="3">
    <location>
        <begin position="119"/>
        <end position="186"/>
    </location>
</feature>
<feature type="signal peptide" evidence="2">
    <location>
        <begin position="1"/>
        <end position="21"/>
    </location>
</feature>
<dbReference type="PANTHER" id="PTHR34606">
    <property type="entry name" value="BON DOMAIN-CONTAINING PROTEIN"/>
    <property type="match status" value="1"/>
</dbReference>
<dbReference type="EMBL" id="AJYK02000071">
    <property type="protein sequence ID" value="OEF24991.1"/>
    <property type="molecule type" value="Genomic_DNA"/>
</dbReference>
<evidence type="ECO:0000256" key="1">
    <source>
        <dbReference type="ARBA" id="ARBA00022729"/>
    </source>
</evidence>
<dbReference type="RefSeq" id="WP_017026140.1">
    <property type="nucleotide sequence ID" value="NZ_AJYK02000071.1"/>
</dbReference>
<gene>
    <name evidence="4" type="ORF">A1QC_01685</name>
</gene>
<accession>A0A1E5E1I2</accession>
<feature type="domain" description="BON" evidence="3">
    <location>
        <begin position="38"/>
        <end position="110"/>
    </location>
</feature>
<dbReference type="OrthoDB" id="9783990at2"/>
<keyword evidence="1 2" id="KW-0732">Signal</keyword>
<comment type="caution">
    <text evidence="4">The sequence shown here is derived from an EMBL/GenBank/DDBJ whole genome shotgun (WGS) entry which is preliminary data.</text>
</comment>
<dbReference type="SMART" id="SM00749">
    <property type="entry name" value="BON"/>
    <property type="match status" value="1"/>
</dbReference>
<evidence type="ECO:0000313" key="4">
    <source>
        <dbReference type="EMBL" id="OEF24991.1"/>
    </source>
</evidence>
<dbReference type="PANTHER" id="PTHR34606:SF4">
    <property type="entry name" value="OUTER MEMBRANE LIPOPROTEIN DOLP"/>
    <property type="match status" value="1"/>
</dbReference>